<dbReference type="InterPro" id="IPR001005">
    <property type="entry name" value="SANT/Myb"/>
</dbReference>
<dbReference type="GO" id="GO:0042162">
    <property type="term" value="F:telomeric DNA binding"/>
    <property type="evidence" value="ECO:0007669"/>
    <property type="project" value="UniProtKB-ARBA"/>
</dbReference>
<gene>
    <name evidence="4" type="ORF">DEO72_LG1g13</name>
</gene>
<dbReference type="AlphaFoldDB" id="A0A4D6KRB4"/>
<comment type="subcellular location">
    <subcellularLocation>
        <location evidence="1">Nucleus</location>
    </subcellularLocation>
</comment>
<evidence type="ECO:0000313" key="5">
    <source>
        <dbReference type="Proteomes" id="UP000501690"/>
    </source>
</evidence>
<evidence type="ECO:0000256" key="2">
    <source>
        <dbReference type="ARBA" id="ARBA00023242"/>
    </source>
</evidence>
<sequence length="111" mass="13045">MKGIKLKVSRCLFLQPKNKRVFRVKQLGNVRRSFSVDEVTALVRTVELLRVRRWREVKLQAFSDADHRTPRDLKDKYNTLVHTVRISLEQRRGKSIPQELLDKVLIAHTLG</sequence>
<organism evidence="4 5">
    <name type="scientific">Vigna unguiculata</name>
    <name type="common">Cowpea</name>
    <dbReference type="NCBI Taxonomy" id="3917"/>
    <lineage>
        <taxon>Eukaryota</taxon>
        <taxon>Viridiplantae</taxon>
        <taxon>Streptophyta</taxon>
        <taxon>Embryophyta</taxon>
        <taxon>Tracheophyta</taxon>
        <taxon>Spermatophyta</taxon>
        <taxon>Magnoliopsida</taxon>
        <taxon>eudicotyledons</taxon>
        <taxon>Gunneridae</taxon>
        <taxon>Pentapetalae</taxon>
        <taxon>rosids</taxon>
        <taxon>fabids</taxon>
        <taxon>Fabales</taxon>
        <taxon>Fabaceae</taxon>
        <taxon>Papilionoideae</taxon>
        <taxon>50 kb inversion clade</taxon>
        <taxon>NPAAA clade</taxon>
        <taxon>indigoferoid/millettioid clade</taxon>
        <taxon>Phaseoleae</taxon>
        <taxon>Vigna</taxon>
    </lineage>
</organism>
<accession>A0A4D6KRB4</accession>
<evidence type="ECO:0000256" key="1">
    <source>
        <dbReference type="ARBA" id="ARBA00004123"/>
    </source>
</evidence>
<keyword evidence="2" id="KW-0539">Nucleus</keyword>
<dbReference type="GO" id="GO:0005634">
    <property type="term" value="C:nucleus"/>
    <property type="evidence" value="ECO:0007669"/>
    <property type="project" value="UniProtKB-SubCell"/>
</dbReference>
<dbReference type="PANTHER" id="PTHR21717:SF70">
    <property type="entry name" value="TELOMERE REPEAT-BINDING PROTEIN 2-RELATED"/>
    <property type="match status" value="1"/>
</dbReference>
<feature type="domain" description="HTH myb-type" evidence="3">
    <location>
        <begin position="30"/>
        <end position="85"/>
    </location>
</feature>
<dbReference type="InterPro" id="IPR017930">
    <property type="entry name" value="Myb_dom"/>
</dbReference>
<dbReference type="InterPro" id="IPR031105">
    <property type="entry name" value="TRP_plant"/>
</dbReference>
<evidence type="ECO:0000259" key="3">
    <source>
        <dbReference type="PROSITE" id="PS51294"/>
    </source>
</evidence>
<dbReference type="SUPFAM" id="SSF46689">
    <property type="entry name" value="Homeodomain-like"/>
    <property type="match status" value="1"/>
</dbReference>
<keyword evidence="5" id="KW-1185">Reference proteome</keyword>
<proteinExistence type="predicted"/>
<name>A0A4D6KRB4_VIGUN</name>
<dbReference type="Proteomes" id="UP000501690">
    <property type="component" value="Linkage Group LG1"/>
</dbReference>
<dbReference type="Gene3D" id="1.10.246.220">
    <property type="match status" value="1"/>
</dbReference>
<dbReference type="PANTHER" id="PTHR21717">
    <property type="entry name" value="TELOMERIC REPEAT BINDING PROTEIN"/>
    <property type="match status" value="1"/>
</dbReference>
<evidence type="ECO:0000313" key="4">
    <source>
        <dbReference type="EMBL" id="QCD76394.1"/>
    </source>
</evidence>
<dbReference type="InterPro" id="IPR009057">
    <property type="entry name" value="Homeodomain-like_sf"/>
</dbReference>
<dbReference type="SMART" id="SM00717">
    <property type="entry name" value="SANT"/>
    <property type="match status" value="1"/>
</dbReference>
<protein>
    <recommendedName>
        <fullName evidence="3">HTH myb-type domain-containing protein</fullName>
    </recommendedName>
</protein>
<reference evidence="4 5" key="1">
    <citation type="submission" date="2019-04" db="EMBL/GenBank/DDBJ databases">
        <title>An improved genome assembly and genetic linkage map for asparagus bean, Vigna unguiculata ssp. sesquipedialis.</title>
        <authorList>
            <person name="Xia Q."/>
            <person name="Zhang R."/>
            <person name="Dong Y."/>
        </authorList>
    </citation>
    <scope>NUCLEOTIDE SEQUENCE [LARGE SCALE GENOMIC DNA]</scope>
    <source>
        <tissue evidence="4">Leaf</tissue>
    </source>
</reference>
<dbReference type="PROSITE" id="PS51294">
    <property type="entry name" value="HTH_MYB"/>
    <property type="match status" value="1"/>
</dbReference>
<dbReference type="EMBL" id="CP039345">
    <property type="protein sequence ID" value="QCD76394.1"/>
    <property type="molecule type" value="Genomic_DNA"/>
</dbReference>